<comment type="caution">
    <text evidence="1">The sequence shown here is derived from an EMBL/GenBank/DDBJ whole genome shotgun (WGS) entry which is preliminary data.</text>
</comment>
<dbReference type="EMBL" id="QGTX01000001">
    <property type="protein sequence ID" value="PWW23484.1"/>
    <property type="molecule type" value="Genomic_DNA"/>
</dbReference>
<proteinExistence type="predicted"/>
<organism evidence="1 2">
    <name type="scientific">Geodermatophilus normandii</name>
    <dbReference type="NCBI Taxonomy" id="1137989"/>
    <lineage>
        <taxon>Bacteria</taxon>
        <taxon>Bacillati</taxon>
        <taxon>Actinomycetota</taxon>
        <taxon>Actinomycetes</taxon>
        <taxon>Geodermatophilales</taxon>
        <taxon>Geodermatophilaceae</taxon>
        <taxon>Geodermatophilus</taxon>
    </lineage>
</organism>
<dbReference type="RefSeq" id="WP_170149193.1">
    <property type="nucleotide sequence ID" value="NZ_QGTX01000001.1"/>
</dbReference>
<dbReference type="AlphaFoldDB" id="A0A317QKT8"/>
<keyword evidence="2" id="KW-1185">Reference proteome</keyword>
<accession>A0A317QKT8</accession>
<dbReference type="InterPro" id="IPR023983">
    <property type="entry name" value="DNA_S_mod_dnd_assoc_4"/>
</dbReference>
<sequence length="158" mass="17082">MSDIGGTSVRRAADKAELLDTLLRSKDGGAFGTYRDALVFAAAVGWRHRRKQPVEGNAGPIDWGTMINRFGTEQLVDVLAFEDSGDVDILAPSRLPERVRTFESYANGGLEVISELMGVKALSGAEAVYELLREALDDHHVDATDGPDLRDLGRALGL</sequence>
<dbReference type="Proteomes" id="UP000246661">
    <property type="component" value="Unassembled WGS sequence"/>
</dbReference>
<evidence type="ECO:0000313" key="1">
    <source>
        <dbReference type="EMBL" id="PWW23484.1"/>
    </source>
</evidence>
<gene>
    <name evidence="1" type="ORF">JD79_02658</name>
</gene>
<protein>
    <submittedName>
        <fullName evidence="1">Dnd system-associated protein 4</fullName>
    </submittedName>
</protein>
<dbReference type="NCBIfam" id="TIGR04062">
    <property type="entry name" value="dnd_assoc_4"/>
    <property type="match status" value="1"/>
</dbReference>
<evidence type="ECO:0000313" key="2">
    <source>
        <dbReference type="Proteomes" id="UP000246661"/>
    </source>
</evidence>
<reference evidence="2" key="1">
    <citation type="submission" date="2018-05" db="EMBL/GenBank/DDBJ databases">
        <authorList>
            <person name="Klenk H.-P."/>
            <person name="Huntemann M."/>
            <person name="Clum A."/>
            <person name="Pillay M."/>
            <person name="Palaniappan K."/>
            <person name="Varghese N."/>
            <person name="Mikhailova N."/>
            <person name="Stamatis D."/>
            <person name="Reddy T."/>
            <person name="Daum C."/>
            <person name="Shapiro N."/>
            <person name="Ivanova N."/>
            <person name="Kyrpides N."/>
            <person name="Woyke T."/>
        </authorList>
    </citation>
    <scope>NUCLEOTIDE SEQUENCE [LARGE SCALE GENOMIC DNA]</scope>
    <source>
        <strain evidence="2">DSM 45417</strain>
    </source>
</reference>
<name>A0A317QKT8_9ACTN</name>